<comment type="similarity">
    <text evidence="1">Belongs to the AB hydrolase superfamily.</text>
</comment>
<reference evidence="4 5" key="1">
    <citation type="submission" date="2015-10" db="EMBL/GenBank/DDBJ databases">
        <title>Draft genomes sequences of Candida glabrata isolates 1A, 1B, 2A, 2B, 3A and 3B.</title>
        <authorList>
            <person name="Haavelsrud O.E."/>
            <person name="Gaustad P."/>
        </authorList>
    </citation>
    <scope>NUCLEOTIDE SEQUENCE [LARGE SCALE GENOMIC DNA]</scope>
    <source>
        <strain evidence="4">910700640</strain>
    </source>
</reference>
<gene>
    <name evidence="4" type="ORF">AO440_003425</name>
</gene>
<dbReference type="Gene3D" id="3.40.50.1820">
    <property type="entry name" value="alpha/beta hydrolase"/>
    <property type="match status" value="1"/>
</dbReference>
<sequence length="281" mass="32057">MIAPLLRKYSSQASALQLAYDHLPGKNSQLSPVVILHGLFGSKLNNRTIGRGINSNLGRDVYLVDLRNHGSSPQSPRHDYQSMRLDLEKFVDDHKLENPIVMGHSMGAKVAMQACLYNPKRYKMLISIENAPVNVMPNGKFVQYIDLLERQVGHQVTLKTVEERLSKLEKNELVLKFLMTILRRDREGAIESKLPLGILREAIVKGKISEWDVKDRRYNGPSLFIRGTESAYIADEYIVPISTYFPNFELRDVKGGHWINVENSSACIEYISEFIDRKEDI</sequence>
<evidence type="ECO:0000313" key="5">
    <source>
        <dbReference type="Proteomes" id="UP000054886"/>
    </source>
</evidence>
<keyword evidence="2 4" id="KW-0378">Hydrolase</keyword>
<dbReference type="PANTHER" id="PTHR46118:SF4">
    <property type="entry name" value="PROTEIN ABHD11"/>
    <property type="match status" value="1"/>
</dbReference>
<dbReference type="GO" id="GO:0006629">
    <property type="term" value="P:lipid metabolic process"/>
    <property type="evidence" value="ECO:0007669"/>
    <property type="project" value="EnsemblFungi"/>
</dbReference>
<proteinExistence type="inferred from homology"/>
<name>A0A0W0DJV9_CANGB</name>
<dbReference type="VEuPathDB" id="FungiDB:GWK60_K03883"/>
<dbReference type="InterPro" id="IPR000073">
    <property type="entry name" value="AB_hydrolase_1"/>
</dbReference>
<dbReference type="GO" id="GO:0005739">
    <property type="term" value="C:mitochondrion"/>
    <property type="evidence" value="ECO:0007669"/>
    <property type="project" value="EnsemblFungi"/>
</dbReference>
<feature type="domain" description="AB hydrolase-1" evidence="3">
    <location>
        <begin position="32"/>
        <end position="263"/>
    </location>
</feature>
<dbReference type="VEuPathDB" id="FungiDB:CAGL0K04015g"/>
<comment type="caution">
    <text evidence="4">The sequence shown here is derived from an EMBL/GenBank/DDBJ whole genome shotgun (WGS) entry which is preliminary data.</text>
</comment>
<dbReference type="GO" id="GO:0004806">
    <property type="term" value="F:triacylglycerol lipase activity"/>
    <property type="evidence" value="ECO:0007669"/>
    <property type="project" value="EnsemblFungi"/>
</dbReference>
<dbReference type="SUPFAM" id="SSF53474">
    <property type="entry name" value="alpha/beta-Hydrolases"/>
    <property type="match status" value="1"/>
</dbReference>
<dbReference type="VEuPathDB" id="FungiDB:B1J91_K04015g"/>
<accession>A0A0W0DJV9</accession>
<dbReference type="Proteomes" id="UP000054886">
    <property type="component" value="Unassembled WGS sequence"/>
</dbReference>
<evidence type="ECO:0000313" key="4">
    <source>
        <dbReference type="EMBL" id="KTA96536.1"/>
    </source>
</evidence>
<dbReference type="Pfam" id="PF00561">
    <property type="entry name" value="Abhydrolase_1"/>
    <property type="match status" value="1"/>
</dbReference>
<organism evidence="4 5">
    <name type="scientific">Candida glabrata</name>
    <name type="common">Yeast</name>
    <name type="synonym">Torulopsis glabrata</name>
    <dbReference type="NCBI Taxonomy" id="5478"/>
    <lineage>
        <taxon>Eukaryota</taxon>
        <taxon>Fungi</taxon>
        <taxon>Dikarya</taxon>
        <taxon>Ascomycota</taxon>
        <taxon>Saccharomycotina</taxon>
        <taxon>Saccharomycetes</taxon>
        <taxon>Saccharomycetales</taxon>
        <taxon>Saccharomycetaceae</taxon>
        <taxon>Nakaseomyces</taxon>
    </lineage>
</organism>
<evidence type="ECO:0000256" key="1">
    <source>
        <dbReference type="ARBA" id="ARBA00008645"/>
    </source>
</evidence>
<dbReference type="InterPro" id="IPR029058">
    <property type="entry name" value="AB_hydrolase_fold"/>
</dbReference>
<dbReference type="EMBL" id="LLZZ01000172">
    <property type="protein sequence ID" value="KTA96536.1"/>
    <property type="molecule type" value="Genomic_DNA"/>
</dbReference>
<evidence type="ECO:0000256" key="2">
    <source>
        <dbReference type="ARBA" id="ARBA00022801"/>
    </source>
</evidence>
<protein>
    <submittedName>
        <fullName evidence="4">Abhydrolase domain-containing protein IMO32</fullName>
    </submittedName>
</protein>
<dbReference type="VEuPathDB" id="FungiDB:GVI51_K03861"/>
<evidence type="ECO:0000259" key="3">
    <source>
        <dbReference type="Pfam" id="PF00561"/>
    </source>
</evidence>
<dbReference type="PANTHER" id="PTHR46118">
    <property type="entry name" value="PROTEIN ABHD11"/>
    <property type="match status" value="1"/>
</dbReference>
<dbReference type="OrthoDB" id="8119704at2759"/>
<dbReference type="AlphaFoldDB" id="A0A0W0DJV9"/>